<feature type="chain" id="PRO_5015611672" evidence="1">
    <location>
        <begin position="22"/>
        <end position="231"/>
    </location>
</feature>
<dbReference type="RefSeq" id="WP_106165423.1">
    <property type="nucleotide sequence ID" value="NZ_PVUF01000021.1"/>
</dbReference>
<reference evidence="2 3" key="1">
    <citation type="submission" date="2018-03" db="EMBL/GenBank/DDBJ databases">
        <title>Genomic Encyclopedia of Archaeal and Bacterial Type Strains, Phase II (KMG-II): from individual species to whole genera.</title>
        <authorList>
            <person name="Goeker M."/>
        </authorList>
    </citation>
    <scope>NUCLEOTIDE SEQUENCE [LARGE SCALE GENOMIC DNA]</scope>
    <source>
        <strain evidence="2 3">DSM 25328</strain>
    </source>
</reference>
<dbReference type="SUPFAM" id="SSF159270">
    <property type="entry name" value="YmcC-like"/>
    <property type="match status" value="1"/>
</dbReference>
<feature type="signal peptide" evidence="1">
    <location>
        <begin position="1"/>
        <end position="21"/>
    </location>
</feature>
<protein>
    <submittedName>
        <fullName evidence="2">Group 4 capsule polysaccharide lipoprotein GfcB/YjbF</fullName>
    </submittedName>
</protein>
<evidence type="ECO:0000313" key="2">
    <source>
        <dbReference type="EMBL" id="PRZ44689.1"/>
    </source>
</evidence>
<name>A0A2T1A7W8_TRISK</name>
<dbReference type="EMBL" id="PVUF01000021">
    <property type="protein sequence ID" value="PRZ44689.1"/>
    <property type="molecule type" value="Genomic_DNA"/>
</dbReference>
<dbReference type="InterPro" id="IPR021308">
    <property type="entry name" value="GfcB"/>
</dbReference>
<evidence type="ECO:0000313" key="3">
    <source>
        <dbReference type="Proteomes" id="UP000237718"/>
    </source>
</evidence>
<dbReference type="AlphaFoldDB" id="A0A2T1A7W8"/>
<dbReference type="InterPro" id="IPR023373">
    <property type="entry name" value="YmcC_sf"/>
</dbReference>
<dbReference type="Gene3D" id="2.40.360.10">
    <property type="entry name" value="YmcC-like"/>
    <property type="match status" value="1"/>
</dbReference>
<accession>A0A2T1A7W8</accession>
<keyword evidence="1" id="KW-0732">Signal</keyword>
<gene>
    <name evidence="2" type="ORF">CLV89_12122</name>
</gene>
<organism evidence="2 3">
    <name type="scientific">Tritonibacter scottomollicae</name>
    <name type="common">Epibacterium scottomollicae</name>
    <dbReference type="NCBI Taxonomy" id="483013"/>
    <lineage>
        <taxon>Bacteria</taxon>
        <taxon>Pseudomonadati</taxon>
        <taxon>Pseudomonadota</taxon>
        <taxon>Alphaproteobacteria</taxon>
        <taxon>Rhodobacterales</taxon>
        <taxon>Paracoccaceae</taxon>
        <taxon>Tritonibacter</taxon>
    </lineage>
</organism>
<dbReference type="OrthoDB" id="6237231at2"/>
<comment type="caution">
    <text evidence="2">The sequence shown here is derived from an EMBL/GenBank/DDBJ whole genome shotgun (WGS) entry which is preliminary data.</text>
</comment>
<proteinExistence type="predicted"/>
<keyword evidence="2" id="KW-0449">Lipoprotein</keyword>
<dbReference type="Pfam" id="PF11102">
    <property type="entry name" value="YjbF"/>
    <property type="match status" value="1"/>
</dbReference>
<dbReference type="Proteomes" id="UP000237718">
    <property type="component" value="Unassembled WGS sequence"/>
</dbReference>
<evidence type="ECO:0000256" key="1">
    <source>
        <dbReference type="SAM" id="SignalP"/>
    </source>
</evidence>
<dbReference type="PROSITE" id="PS51257">
    <property type="entry name" value="PROKAR_LIPOPROTEIN"/>
    <property type="match status" value="1"/>
</dbReference>
<sequence length="231" mass="25378">MRHLFRSLGGVAALSLLVACAQGPEDQSLEIEVGQVIRDQIKQRFGGGSKPQPPTLTRALLDSIEDPHIEVVIETEELRDYVTLQLARSDDLPGRIELWRTVDNISFGFRDGMLISTRGLRGGMLSAAVPADGQGAMGPASGGARLYEFRGDDSGSYRVRLACDLHDQGTVALDIVGRSYPTRYLQERCSDDSGSEVVNDYWIDARGGRVRQSRQWAGPSIGYIRTRQVVD</sequence>